<accession>A0A6J4U6V6</accession>
<keyword evidence="2" id="KW-0560">Oxidoreductase</keyword>
<gene>
    <name evidence="2" type="ORF">AVDCRST_MAG73-2057</name>
</gene>
<feature type="non-terminal residue" evidence="2">
    <location>
        <position position="1"/>
    </location>
</feature>
<evidence type="ECO:0000256" key="1">
    <source>
        <dbReference type="SAM" id="MobiDB-lite"/>
    </source>
</evidence>
<evidence type="ECO:0000313" key="2">
    <source>
        <dbReference type="EMBL" id="CAA9542210.1"/>
    </source>
</evidence>
<dbReference type="AlphaFoldDB" id="A0A6J4U6V6"/>
<feature type="compositionally biased region" description="Basic and acidic residues" evidence="1">
    <location>
        <begin position="13"/>
        <end position="25"/>
    </location>
</feature>
<protein>
    <submittedName>
        <fullName evidence="2">Glutamate synthase [NADPH] small chain</fullName>
        <ecNumber evidence="2">1.4.1.13</ecNumber>
    </submittedName>
</protein>
<sequence>AGARPGHRRHHPGDRDRLHQADRLRGGQALPPVPAQHLHRRQPLHPLQLLRRRLPPP</sequence>
<feature type="compositionally biased region" description="Basic residues" evidence="1">
    <location>
        <begin position="1"/>
        <end position="12"/>
    </location>
</feature>
<feature type="non-terminal residue" evidence="2">
    <location>
        <position position="57"/>
    </location>
</feature>
<feature type="region of interest" description="Disordered" evidence="1">
    <location>
        <begin position="1"/>
        <end position="57"/>
    </location>
</feature>
<dbReference type="EC" id="1.4.1.13" evidence="2"/>
<proteinExistence type="predicted"/>
<reference evidence="2" key="1">
    <citation type="submission" date="2020-02" db="EMBL/GenBank/DDBJ databases">
        <authorList>
            <person name="Meier V. D."/>
        </authorList>
    </citation>
    <scope>NUCLEOTIDE SEQUENCE</scope>
    <source>
        <strain evidence="2">AVDCRST_MAG73</strain>
    </source>
</reference>
<organism evidence="2">
    <name type="scientific">uncultured Thermomicrobiales bacterium</name>
    <dbReference type="NCBI Taxonomy" id="1645740"/>
    <lineage>
        <taxon>Bacteria</taxon>
        <taxon>Pseudomonadati</taxon>
        <taxon>Thermomicrobiota</taxon>
        <taxon>Thermomicrobia</taxon>
        <taxon>Thermomicrobiales</taxon>
        <taxon>environmental samples</taxon>
    </lineage>
</organism>
<dbReference type="EMBL" id="CADCWE010000128">
    <property type="protein sequence ID" value="CAA9542210.1"/>
    <property type="molecule type" value="Genomic_DNA"/>
</dbReference>
<dbReference type="GO" id="GO:0004355">
    <property type="term" value="F:glutamate synthase (NADPH) activity"/>
    <property type="evidence" value="ECO:0007669"/>
    <property type="project" value="UniProtKB-EC"/>
</dbReference>
<name>A0A6J4U6V6_9BACT</name>